<dbReference type="AlphaFoldDB" id="A0A238YSH2"/>
<accession>A0A238YSH2</accession>
<keyword evidence="3" id="KW-1185">Reference proteome</keyword>
<name>A0A238YSH2_9PROT</name>
<dbReference type="InterPro" id="IPR004929">
    <property type="entry name" value="I-spanin"/>
</dbReference>
<keyword evidence="1" id="KW-0812">Transmembrane</keyword>
<dbReference type="GO" id="GO:0044659">
    <property type="term" value="P:viral release from host cell by cytolysis"/>
    <property type="evidence" value="ECO:0007669"/>
    <property type="project" value="InterPro"/>
</dbReference>
<feature type="transmembrane region" description="Helical" evidence="1">
    <location>
        <begin position="12"/>
        <end position="30"/>
    </location>
</feature>
<keyword evidence="1" id="KW-1133">Transmembrane helix</keyword>
<proteinExistence type="predicted"/>
<evidence type="ECO:0000313" key="2">
    <source>
        <dbReference type="EMBL" id="SNR73912.1"/>
    </source>
</evidence>
<gene>
    <name evidence="2" type="ORF">SAMN05192560_0790</name>
</gene>
<sequence length="180" mass="19590">MSISAIVGWKGYAIAAGLSAVLSAIAAWTVQDWRYTSQIKSIETEHAETVTQQLIYGLAKSEEYRQLERDLATALTKVSGYYQEKITNVEKDKTRFIAGVRNGTIKLRDPYQATGSVGGITAAALGATGGLNATAGCELSGEASEFLYSEAARADKIVEQLTACQEAIWKYVRFLEKDHN</sequence>
<protein>
    <submittedName>
        <fullName evidence="2">Bacteriophage Rz lysis protein</fullName>
    </submittedName>
</protein>
<keyword evidence="1" id="KW-0472">Membrane</keyword>
<dbReference type="OrthoDB" id="8622087at2"/>
<dbReference type="Pfam" id="PF03245">
    <property type="entry name" value="Phage_lysis"/>
    <property type="match status" value="1"/>
</dbReference>
<evidence type="ECO:0000313" key="3">
    <source>
        <dbReference type="Proteomes" id="UP000198305"/>
    </source>
</evidence>
<reference evidence="3" key="1">
    <citation type="submission" date="2017-06" db="EMBL/GenBank/DDBJ databases">
        <authorList>
            <person name="Varghese N."/>
            <person name="Submissions S."/>
        </authorList>
    </citation>
    <scope>NUCLEOTIDE SEQUENCE [LARGE SCALE GENOMIC DNA]</scope>
    <source>
        <strain evidence="3">Ca-68</strain>
    </source>
</reference>
<evidence type="ECO:0000256" key="1">
    <source>
        <dbReference type="SAM" id="Phobius"/>
    </source>
</evidence>
<dbReference type="Proteomes" id="UP000198305">
    <property type="component" value="Unassembled WGS sequence"/>
</dbReference>
<organism evidence="2 3">
    <name type="scientific">Methylobacillus rhizosphaerae</name>
    <dbReference type="NCBI Taxonomy" id="551994"/>
    <lineage>
        <taxon>Bacteria</taxon>
        <taxon>Pseudomonadati</taxon>
        <taxon>Pseudomonadota</taxon>
        <taxon>Betaproteobacteria</taxon>
        <taxon>Nitrosomonadales</taxon>
        <taxon>Methylophilaceae</taxon>
        <taxon>Methylobacillus</taxon>
    </lineage>
</organism>
<dbReference type="EMBL" id="FZOA01000003">
    <property type="protein sequence ID" value="SNR73912.1"/>
    <property type="molecule type" value="Genomic_DNA"/>
</dbReference>
<dbReference type="RefSeq" id="WP_089374932.1">
    <property type="nucleotide sequence ID" value="NZ_FZOA01000003.1"/>
</dbReference>